<dbReference type="Pfam" id="PF13328">
    <property type="entry name" value="HD_4"/>
    <property type="match status" value="1"/>
</dbReference>
<dbReference type="Pfam" id="PF02824">
    <property type="entry name" value="TGS"/>
    <property type="match status" value="1"/>
</dbReference>
<dbReference type="AlphaFoldDB" id="A0A1A8XZ83"/>
<dbReference type="Pfam" id="PF13291">
    <property type="entry name" value="ACT_4"/>
    <property type="match status" value="1"/>
</dbReference>
<dbReference type="EMBL" id="FLQX01000162">
    <property type="protein sequence ID" value="SBT10016.1"/>
    <property type="molecule type" value="Genomic_DNA"/>
</dbReference>
<feature type="domain" description="ACT" evidence="6">
    <location>
        <begin position="682"/>
        <end position="753"/>
    </location>
</feature>
<comment type="similarity">
    <text evidence="5">Belongs to the relA/spoT family.</text>
</comment>
<dbReference type="Gene3D" id="1.10.3210.10">
    <property type="entry name" value="Hypothetical protein af1432"/>
    <property type="match status" value="1"/>
</dbReference>
<dbReference type="PANTHER" id="PTHR21262:SF31">
    <property type="entry name" value="GTP PYROPHOSPHOKINASE"/>
    <property type="match status" value="1"/>
</dbReference>
<dbReference type="PANTHER" id="PTHR21262">
    <property type="entry name" value="GUANOSINE-3',5'-BIS DIPHOSPHATE 3'-PYROPHOSPHOHYDROLASE"/>
    <property type="match status" value="1"/>
</dbReference>
<dbReference type="GO" id="GO:0015949">
    <property type="term" value="P:nucleobase-containing small molecule interconversion"/>
    <property type="evidence" value="ECO:0007669"/>
    <property type="project" value="UniProtKB-ARBA"/>
</dbReference>
<evidence type="ECO:0000256" key="3">
    <source>
        <dbReference type="ARBA" id="ARBA00032407"/>
    </source>
</evidence>
<dbReference type="GO" id="GO:0042594">
    <property type="term" value="P:response to starvation"/>
    <property type="evidence" value="ECO:0007669"/>
    <property type="project" value="TreeGrafter"/>
</dbReference>
<dbReference type="InterPro" id="IPR012675">
    <property type="entry name" value="Beta-grasp_dom_sf"/>
</dbReference>
<feature type="domain" description="TGS" evidence="7">
    <location>
        <begin position="425"/>
        <end position="487"/>
    </location>
</feature>
<sequence>MHDARPRTYNRLMVSVIHSVAAQSDFEHSLQTLAEGLAAAETDRLRQAVDFARSIYLDRQLGSGEAVWGHALGMALIVAGIKLDADSRLAALLFAVPALQDLGLTLIEKDFGPSVAHLVGGISRLNRMRPIARGFVAHSVDGGDKNPHDLKAQVEVLRKMLLAMVEDIRVVLLRLASRTQTLRYYAAEPDELRVQVARETLELYSPLANRLGVWELKWELEDLSFRFLHPAIYKEIAQHLDEKRTEREQFIVDAVDRLKKELATAGVLDAEIYGRPKHIYSIWNKMRKKSVGFSEVYDVRALRVIVGEVKDCYTALGIVHHIWSPIAKEFDDYISHPKGNDYRSLHTAVHCPDGRAVEVQIRTREMHRHAELGVAAHWRYKEGSKATPEDRYDEKIAWLRQLLTWRDEVADSSDWVKHYKQAAFDETVYILTPQGRVVDLPRGATPVDFAYRVHTDIGHRCRGAKVNGALVSLNTQLTTGQRVEIVLAKHGGPSRDWLNPALGYLYTHRSRLKVRQWFASLALEDTLAEGRAVVIRELQRMGQAGVNLDDLAARLDFSGSDDLFIAVARDKLNLRQLQVAVRGTDMPVDERVLGELPVRRRRDSDVAEKGILIVGVDRLLTQLAGCCKPVPPDPIVGFVTRGKGVSVHRADCSNFTNMLTMHPERVIETTWGGRAGGIFAADIVIDAYDRQGLLRDVSDILAREKINVIAVNTQSRQGNAHMRFTAEVGTIEQLNRTMALLHQVDGVVGARRA</sequence>
<dbReference type="SMART" id="SM00954">
    <property type="entry name" value="RelA_SpoT"/>
    <property type="match status" value="1"/>
</dbReference>
<dbReference type="CDD" id="cd01668">
    <property type="entry name" value="TGS_RSH"/>
    <property type="match status" value="1"/>
</dbReference>
<dbReference type="SUPFAM" id="SSF81301">
    <property type="entry name" value="Nucleotidyltransferase"/>
    <property type="match status" value="1"/>
</dbReference>
<evidence type="ECO:0000256" key="1">
    <source>
        <dbReference type="ARBA" id="ARBA00019852"/>
    </source>
</evidence>
<dbReference type="Proteomes" id="UP000199169">
    <property type="component" value="Unassembled WGS sequence"/>
</dbReference>
<dbReference type="GO" id="GO:0008728">
    <property type="term" value="F:GTP diphosphokinase activity"/>
    <property type="evidence" value="ECO:0007669"/>
    <property type="project" value="TreeGrafter"/>
</dbReference>
<gene>
    <name evidence="8" type="primary">relA</name>
    <name evidence="8" type="ORF">ACCAA_810051</name>
</gene>
<keyword evidence="8" id="KW-0418">Kinase</keyword>
<dbReference type="InterPro" id="IPR012676">
    <property type="entry name" value="TGS-like"/>
</dbReference>
<dbReference type="PROSITE" id="PS51880">
    <property type="entry name" value="TGS"/>
    <property type="match status" value="1"/>
</dbReference>
<accession>A0A1A8XZ83</accession>
<reference evidence="8 9" key="1">
    <citation type="submission" date="2016-06" db="EMBL/GenBank/DDBJ databases">
        <authorList>
            <person name="Kjaerup R.B."/>
            <person name="Dalgaard T.S."/>
            <person name="Juul-Madsen H.R."/>
        </authorList>
    </citation>
    <scope>NUCLEOTIDE SEQUENCE [LARGE SCALE GENOMIC DNA]</scope>
    <source>
        <strain evidence="8">3</strain>
    </source>
</reference>
<dbReference type="InterPro" id="IPR045865">
    <property type="entry name" value="ACT-like_dom_sf"/>
</dbReference>
<evidence type="ECO:0000256" key="4">
    <source>
        <dbReference type="ARBA" id="ARBA00033308"/>
    </source>
</evidence>
<evidence type="ECO:0000259" key="6">
    <source>
        <dbReference type="PROSITE" id="PS51671"/>
    </source>
</evidence>
<evidence type="ECO:0000313" key="8">
    <source>
        <dbReference type="EMBL" id="SBT10016.1"/>
    </source>
</evidence>
<evidence type="ECO:0000256" key="5">
    <source>
        <dbReference type="RuleBase" id="RU003847"/>
    </source>
</evidence>
<dbReference type="Gene3D" id="3.30.70.260">
    <property type="match status" value="1"/>
</dbReference>
<dbReference type="CDD" id="cd04876">
    <property type="entry name" value="ACT_RelA-SpoT"/>
    <property type="match status" value="1"/>
</dbReference>
<dbReference type="InterPro" id="IPR043519">
    <property type="entry name" value="NT_sf"/>
</dbReference>
<dbReference type="FunFam" id="3.30.460.10:FF:000001">
    <property type="entry name" value="GTP pyrophosphokinase RelA"/>
    <property type="match status" value="1"/>
</dbReference>
<dbReference type="GO" id="GO:0016301">
    <property type="term" value="F:kinase activity"/>
    <property type="evidence" value="ECO:0007669"/>
    <property type="project" value="UniProtKB-KW"/>
</dbReference>
<dbReference type="InterPro" id="IPR007685">
    <property type="entry name" value="RelA_SpoT"/>
</dbReference>
<protein>
    <recommendedName>
        <fullName evidence="1">GTP pyrophosphokinase</fullName>
    </recommendedName>
    <alternativeName>
        <fullName evidence="3">(p)ppGpp synthase</fullName>
    </alternativeName>
    <alternativeName>
        <fullName evidence="2">ATP:GTP 3'-pyrophosphotransferase</fullName>
    </alternativeName>
    <alternativeName>
        <fullName evidence="4">ppGpp synthase I</fullName>
    </alternativeName>
</protein>
<dbReference type="CDD" id="cd05399">
    <property type="entry name" value="NT_Rel-Spo_like"/>
    <property type="match status" value="1"/>
</dbReference>
<dbReference type="GO" id="GO:0015969">
    <property type="term" value="P:guanosine tetraphosphate metabolic process"/>
    <property type="evidence" value="ECO:0007669"/>
    <property type="project" value="InterPro"/>
</dbReference>
<dbReference type="SUPFAM" id="SSF55021">
    <property type="entry name" value="ACT-like"/>
    <property type="match status" value="1"/>
</dbReference>
<dbReference type="InterPro" id="IPR033655">
    <property type="entry name" value="TGS_RelA/SpoT"/>
</dbReference>
<organism evidence="8 9">
    <name type="scientific">Candidatus Accumulibacter aalborgensis</name>
    <dbReference type="NCBI Taxonomy" id="1860102"/>
    <lineage>
        <taxon>Bacteria</taxon>
        <taxon>Pseudomonadati</taxon>
        <taxon>Pseudomonadota</taxon>
        <taxon>Betaproteobacteria</taxon>
        <taxon>Candidatus Accumulibacter</taxon>
    </lineage>
</organism>
<proteinExistence type="inferred from homology"/>
<dbReference type="SUPFAM" id="SSF109604">
    <property type="entry name" value="HD-domain/PDEase-like"/>
    <property type="match status" value="1"/>
</dbReference>
<dbReference type="InterPro" id="IPR004095">
    <property type="entry name" value="TGS"/>
</dbReference>
<keyword evidence="9" id="KW-1185">Reference proteome</keyword>
<keyword evidence="8" id="KW-0808">Transferase</keyword>
<dbReference type="InterPro" id="IPR002912">
    <property type="entry name" value="ACT_dom"/>
</dbReference>
<name>A0A1A8XZ83_9PROT</name>
<evidence type="ECO:0000256" key="2">
    <source>
        <dbReference type="ARBA" id="ARBA00029754"/>
    </source>
</evidence>
<dbReference type="PROSITE" id="PS51671">
    <property type="entry name" value="ACT"/>
    <property type="match status" value="1"/>
</dbReference>
<dbReference type="Gene3D" id="3.10.20.30">
    <property type="match status" value="1"/>
</dbReference>
<dbReference type="InterPro" id="IPR004811">
    <property type="entry name" value="RelA/Spo_fam"/>
</dbReference>
<evidence type="ECO:0000259" key="7">
    <source>
        <dbReference type="PROSITE" id="PS51880"/>
    </source>
</evidence>
<comment type="function">
    <text evidence="5">In eubacteria ppGpp (guanosine 3'-diphosphate 5'-diphosphate) is a mediator of the stringent response that coordinates a variety of cellular activities in response to changes in nutritional abundance.</text>
</comment>
<dbReference type="GO" id="GO:0005886">
    <property type="term" value="C:plasma membrane"/>
    <property type="evidence" value="ECO:0007669"/>
    <property type="project" value="TreeGrafter"/>
</dbReference>
<dbReference type="STRING" id="1860102.ACCAA_810051"/>
<dbReference type="FunFam" id="3.10.20.30:FF:000002">
    <property type="entry name" value="GTP pyrophosphokinase (RelA/SpoT)"/>
    <property type="match status" value="1"/>
</dbReference>
<evidence type="ECO:0000313" key="9">
    <source>
        <dbReference type="Proteomes" id="UP000199169"/>
    </source>
</evidence>
<dbReference type="Pfam" id="PF04607">
    <property type="entry name" value="RelA_SpoT"/>
    <property type="match status" value="1"/>
</dbReference>
<dbReference type="Gene3D" id="3.30.460.10">
    <property type="entry name" value="Beta Polymerase, domain 2"/>
    <property type="match status" value="1"/>
</dbReference>
<dbReference type="NCBIfam" id="TIGR00691">
    <property type="entry name" value="spoT_relA"/>
    <property type="match status" value="1"/>
</dbReference>
<dbReference type="SUPFAM" id="SSF81271">
    <property type="entry name" value="TGS-like"/>
    <property type="match status" value="1"/>
</dbReference>
<dbReference type="GO" id="GO:0008893">
    <property type="term" value="F:guanosine-3',5'-bis(diphosphate) 3'-diphosphatase activity"/>
    <property type="evidence" value="ECO:0007669"/>
    <property type="project" value="TreeGrafter"/>
</dbReference>